<dbReference type="Gene3D" id="1.20.1070.10">
    <property type="entry name" value="Rhodopsin 7-helix transmembrane proteins"/>
    <property type="match status" value="1"/>
</dbReference>
<evidence type="ECO:0000256" key="1">
    <source>
        <dbReference type="ARBA" id="ARBA00004651"/>
    </source>
</evidence>
<reference evidence="16 17" key="1">
    <citation type="submission" date="2024-09" db="EMBL/GenBank/DDBJ databases">
        <title>A chromosome-level genome assembly of Gray's grenadier anchovy, Coilia grayii.</title>
        <authorList>
            <person name="Fu Z."/>
        </authorList>
    </citation>
    <scope>NUCLEOTIDE SEQUENCE [LARGE SCALE GENOMIC DNA]</scope>
    <source>
        <strain evidence="16">G4</strain>
        <tissue evidence="16">Muscle</tissue>
    </source>
</reference>
<dbReference type="PROSITE" id="PS50262">
    <property type="entry name" value="G_PROTEIN_RECEP_F1_2"/>
    <property type="match status" value="1"/>
</dbReference>
<feature type="transmembrane region" description="Helical" evidence="14">
    <location>
        <begin position="138"/>
        <end position="159"/>
    </location>
</feature>
<feature type="transmembrane region" description="Helical" evidence="14">
    <location>
        <begin position="56"/>
        <end position="75"/>
    </location>
</feature>
<name>A0ABD1JFK6_9TELE</name>
<evidence type="ECO:0000256" key="2">
    <source>
        <dbReference type="ARBA" id="ARBA00022475"/>
    </source>
</evidence>
<accession>A0ABD1JFK6</accession>
<keyword evidence="4 13" id="KW-0812">Transmembrane</keyword>
<dbReference type="InterPro" id="IPR017452">
    <property type="entry name" value="GPCR_Rhodpsn_7TM"/>
</dbReference>
<comment type="caution">
    <text evidence="16">The sequence shown here is derived from an EMBL/GenBank/DDBJ whole genome shotgun (WGS) entry which is preliminary data.</text>
</comment>
<keyword evidence="2 14" id="KW-1003">Cell membrane</keyword>
<comment type="subcellular location">
    <subcellularLocation>
        <location evidence="1 14">Cell membrane</location>
        <topology evidence="1 14">Multi-pass membrane protein</topology>
    </subcellularLocation>
</comment>
<keyword evidence="5 14" id="KW-0552">Olfaction</keyword>
<feature type="transmembrane region" description="Helical" evidence="14">
    <location>
        <begin position="234"/>
        <end position="256"/>
    </location>
</feature>
<dbReference type="PRINTS" id="PR00237">
    <property type="entry name" value="GPCRRHODOPSN"/>
</dbReference>
<dbReference type="Pfam" id="PF13853">
    <property type="entry name" value="7tm_4"/>
    <property type="match status" value="1"/>
</dbReference>
<evidence type="ECO:0000256" key="14">
    <source>
        <dbReference type="RuleBase" id="RU363047"/>
    </source>
</evidence>
<feature type="transmembrane region" description="Helical" evidence="14">
    <location>
        <begin position="95"/>
        <end position="117"/>
    </location>
</feature>
<evidence type="ECO:0000256" key="5">
    <source>
        <dbReference type="ARBA" id="ARBA00022725"/>
    </source>
</evidence>
<comment type="similarity">
    <text evidence="13">Belongs to the G-protein coupled receptor 1 family.</text>
</comment>
<keyword evidence="11" id="KW-0325">Glycoprotein</keyword>
<dbReference type="SUPFAM" id="SSF81321">
    <property type="entry name" value="Family A G protein-coupled receptor-like"/>
    <property type="match status" value="1"/>
</dbReference>
<protein>
    <recommendedName>
        <fullName evidence="14">Olfactory receptor</fullName>
    </recommendedName>
</protein>
<evidence type="ECO:0000256" key="13">
    <source>
        <dbReference type="RuleBase" id="RU000688"/>
    </source>
</evidence>
<dbReference type="InterPro" id="IPR000276">
    <property type="entry name" value="GPCR_Rhodpsn"/>
</dbReference>
<keyword evidence="17" id="KW-1185">Reference proteome</keyword>
<dbReference type="GO" id="GO:0004930">
    <property type="term" value="F:G protein-coupled receptor activity"/>
    <property type="evidence" value="ECO:0007669"/>
    <property type="project" value="UniProtKB-KW"/>
</dbReference>
<evidence type="ECO:0000256" key="9">
    <source>
        <dbReference type="ARBA" id="ARBA00023157"/>
    </source>
</evidence>
<keyword evidence="3 14" id="KW-0716">Sensory transduction</keyword>
<evidence type="ECO:0000259" key="15">
    <source>
        <dbReference type="PROSITE" id="PS50262"/>
    </source>
</evidence>
<keyword evidence="7 13" id="KW-0297">G-protein coupled receptor</keyword>
<evidence type="ECO:0000313" key="17">
    <source>
        <dbReference type="Proteomes" id="UP001591681"/>
    </source>
</evidence>
<sequence>MENLSFKLFVLSGLQESGVYKPLYFLLTLILYALIIAANLTLVLNVTMEKSLHEPMYIFLSNLCVNGLYGTLGFYPKFLLDLQSDVHTITYGWCIIQGYVIYTSIMCEITILTVMSYDRYVAICKPLQYHSILTPYAVFKLLVLAWAYPLLTSLIAAILTVRIPICGSHIHKLYCDNPSILKLGCFQTTVNKIWGLILITLQLMQFVFILISYCHIVQVCVSSSEGRAKFTKTCVPHILVVVIFAATTLFDVLYGWDGSLHFPDIVRSALATQFLILPPLFNPIIYGFQLPQIRKVLCRQRCKIMC</sequence>
<organism evidence="16 17">
    <name type="scientific">Coilia grayii</name>
    <name type="common">Gray's grenadier anchovy</name>
    <dbReference type="NCBI Taxonomy" id="363190"/>
    <lineage>
        <taxon>Eukaryota</taxon>
        <taxon>Metazoa</taxon>
        <taxon>Chordata</taxon>
        <taxon>Craniata</taxon>
        <taxon>Vertebrata</taxon>
        <taxon>Euteleostomi</taxon>
        <taxon>Actinopterygii</taxon>
        <taxon>Neopterygii</taxon>
        <taxon>Teleostei</taxon>
        <taxon>Clupei</taxon>
        <taxon>Clupeiformes</taxon>
        <taxon>Clupeoidei</taxon>
        <taxon>Engraulidae</taxon>
        <taxon>Coilinae</taxon>
        <taxon>Coilia</taxon>
    </lineage>
</organism>
<proteinExistence type="inferred from homology"/>
<feature type="transmembrane region" description="Helical" evidence="14">
    <location>
        <begin position="23"/>
        <end position="44"/>
    </location>
</feature>
<dbReference type="InterPro" id="IPR000725">
    <property type="entry name" value="Olfact_rcpt"/>
</dbReference>
<evidence type="ECO:0000256" key="11">
    <source>
        <dbReference type="ARBA" id="ARBA00023180"/>
    </source>
</evidence>
<gene>
    <name evidence="16" type="ORF">ACEWY4_019274</name>
</gene>
<dbReference type="AlphaFoldDB" id="A0ABD1JFK6"/>
<dbReference type="EMBL" id="JBHFQA010000016">
    <property type="protein sequence ID" value="KAL2085954.1"/>
    <property type="molecule type" value="Genomic_DNA"/>
</dbReference>
<dbReference type="GO" id="GO:0005886">
    <property type="term" value="C:plasma membrane"/>
    <property type="evidence" value="ECO:0007669"/>
    <property type="project" value="UniProtKB-SubCell"/>
</dbReference>
<evidence type="ECO:0000256" key="4">
    <source>
        <dbReference type="ARBA" id="ARBA00022692"/>
    </source>
</evidence>
<feature type="transmembrane region" description="Helical" evidence="14">
    <location>
        <begin position="268"/>
        <end position="288"/>
    </location>
</feature>
<dbReference type="PANTHER" id="PTHR26451">
    <property type="entry name" value="G_PROTEIN_RECEP_F1_2 DOMAIN-CONTAINING PROTEIN"/>
    <property type="match status" value="1"/>
</dbReference>
<evidence type="ECO:0000256" key="7">
    <source>
        <dbReference type="ARBA" id="ARBA00023040"/>
    </source>
</evidence>
<keyword evidence="12 13" id="KW-0807">Transducer</keyword>
<evidence type="ECO:0000256" key="8">
    <source>
        <dbReference type="ARBA" id="ARBA00023136"/>
    </source>
</evidence>
<dbReference type="PANTHER" id="PTHR26451:SF860">
    <property type="entry name" value="ODORANT RECEPTOR-RELATED"/>
    <property type="match status" value="1"/>
</dbReference>
<dbReference type="InterPro" id="IPR052921">
    <property type="entry name" value="GPCR1_Superfamily_Member"/>
</dbReference>
<dbReference type="GO" id="GO:0007608">
    <property type="term" value="P:sensory perception of smell"/>
    <property type="evidence" value="ECO:0007669"/>
    <property type="project" value="UniProtKB-KW"/>
</dbReference>
<evidence type="ECO:0000256" key="6">
    <source>
        <dbReference type="ARBA" id="ARBA00022989"/>
    </source>
</evidence>
<feature type="domain" description="G-protein coupled receptors family 1 profile" evidence="15">
    <location>
        <begin position="38"/>
        <end position="286"/>
    </location>
</feature>
<evidence type="ECO:0000313" key="16">
    <source>
        <dbReference type="EMBL" id="KAL2085954.1"/>
    </source>
</evidence>
<evidence type="ECO:0000256" key="3">
    <source>
        <dbReference type="ARBA" id="ARBA00022606"/>
    </source>
</evidence>
<dbReference type="Proteomes" id="UP001591681">
    <property type="component" value="Unassembled WGS sequence"/>
</dbReference>
<dbReference type="FunFam" id="1.20.1070.10:FF:000024">
    <property type="entry name" value="Olfactory receptor"/>
    <property type="match status" value="1"/>
</dbReference>
<dbReference type="PRINTS" id="PR00245">
    <property type="entry name" value="OLFACTORYR"/>
</dbReference>
<keyword evidence="6 14" id="KW-1133">Transmembrane helix</keyword>
<feature type="transmembrane region" description="Helical" evidence="14">
    <location>
        <begin position="193"/>
        <end position="213"/>
    </location>
</feature>
<evidence type="ECO:0000256" key="10">
    <source>
        <dbReference type="ARBA" id="ARBA00023170"/>
    </source>
</evidence>
<evidence type="ECO:0000256" key="12">
    <source>
        <dbReference type="ARBA" id="ARBA00023224"/>
    </source>
</evidence>
<keyword evidence="9" id="KW-1015">Disulfide bond</keyword>
<keyword evidence="10 13" id="KW-0675">Receptor</keyword>
<dbReference type="PROSITE" id="PS00237">
    <property type="entry name" value="G_PROTEIN_RECEP_F1_1"/>
    <property type="match status" value="1"/>
</dbReference>
<keyword evidence="8 14" id="KW-0472">Membrane</keyword>